<gene>
    <name evidence="3" type="ORF">PVAG01_08367</name>
</gene>
<dbReference type="Proteomes" id="UP001629113">
    <property type="component" value="Unassembled WGS sequence"/>
</dbReference>
<dbReference type="PRINTS" id="PR00081">
    <property type="entry name" value="GDHRDH"/>
</dbReference>
<name>A0ABR4P977_9HELO</name>
<protein>
    <submittedName>
        <fullName evidence="3">Uncharacterized protein</fullName>
    </submittedName>
</protein>
<dbReference type="Gene3D" id="3.40.50.720">
    <property type="entry name" value="NAD(P)-binding Rossmann-like Domain"/>
    <property type="match status" value="1"/>
</dbReference>
<evidence type="ECO:0000256" key="1">
    <source>
        <dbReference type="ARBA" id="ARBA00006484"/>
    </source>
</evidence>
<sequence>MPNILHGKVIVLTGGGSGLGLEGFKTPAARGTKLSITGIKKGPIIATAKDIEAASGAIIATTVNKFSKLDGVINLASVVGKRFGTANFEDIEDVGWDYILGVYLNGGLNCMRADIKFMNDHGSIINASSIARLDKGVGKGVGTKRD</sequence>
<accession>A0ABR4P977</accession>
<dbReference type="EMBL" id="JBFCZG010000007">
    <property type="protein sequence ID" value="KAL3419868.1"/>
    <property type="molecule type" value="Genomic_DNA"/>
</dbReference>
<evidence type="ECO:0000313" key="3">
    <source>
        <dbReference type="EMBL" id="KAL3419868.1"/>
    </source>
</evidence>
<proteinExistence type="inferred from homology"/>
<dbReference type="InterPro" id="IPR002347">
    <property type="entry name" value="SDR_fam"/>
</dbReference>
<dbReference type="Pfam" id="PF13561">
    <property type="entry name" value="adh_short_C2"/>
    <property type="match status" value="1"/>
</dbReference>
<dbReference type="SUPFAM" id="SSF51735">
    <property type="entry name" value="NAD(P)-binding Rossmann-fold domains"/>
    <property type="match status" value="1"/>
</dbReference>
<keyword evidence="2" id="KW-0560">Oxidoreductase</keyword>
<organism evidence="3 4">
    <name type="scientific">Phlyctema vagabunda</name>
    <dbReference type="NCBI Taxonomy" id="108571"/>
    <lineage>
        <taxon>Eukaryota</taxon>
        <taxon>Fungi</taxon>
        <taxon>Dikarya</taxon>
        <taxon>Ascomycota</taxon>
        <taxon>Pezizomycotina</taxon>
        <taxon>Leotiomycetes</taxon>
        <taxon>Helotiales</taxon>
        <taxon>Dermateaceae</taxon>
        <taxon>Phlyctema</taxon>
    </lineage>
</organism>
<dbReference type="InterPro" id="IPR036291">
    <property type="entry name" value="NAD(P)-bd_dom_sf"/>
</dbReference>
<dbReference type="PANTHER" id="PTHR43477:SF1">
    <property type="entry name" value="DIHYDROANTICAPSIN 7-DEHYDROGENASE"/>
    <property type="match status" value="1"/>
</dbReference>
<comment type="similarity">
    <text evidence="1">Belongs to the short-chain dehydrogenases/reductases (SDR) family.</text>
</comment>
<dbReference type="PANTHER" id="PTHR43477">
    <property type="entry name" value="DIHYDROANTICAPSIN 7-DEHYDROGENASE"/>
    <property type="match status" value="1"/>
</dbReference>
<reference evidence="3 4" key="1">
    <citation type="submission" date="2024-06" db="EMBL/GenBank/DDBJ databases">
        <title>Complete genome of Phlyctema vagabunda strain 19-DSS-EL-015.</title>
        <authorList>
            <person name="Fiorenzani C."/>
        </authorList>
    </citation>
    <scope>NUCLEOTIDE SEQUENCE [LARGE SCALE GENOMIC DNA]</scope>
    <source>
        <strain evidence="3 4">19-DSS-EL-015</strain>
    </source>
</reference>
<evidence type="ECO:0000256" key="2">
    <source>
        <dbReference type="ARBA" id="ARBA00023002"/>
    </source>
</evidence>
<keyword evidence="4" id="KW-1185">Reference proteome</keyword>
<comment type="caution">
    <text evidence="3">The sequence shown here is derived from an EMBL/GenBank/DDBJ whole genome shotgun (WGS) entry which is preliminary data.</text>
</comment>
<dbReference type="InterPro" id="IPR051122">
    <property type="entry name" value="SDR_DHRS6-like"/>
</dbReference>
<evidence type="ECO:0000313" key="4">
    <source>
        <dbReference type="Proteomes" id="UP001629113"/>
    </source>
</evidence>